<proteinExistence type="inferred from homology"/>
<evidence type="ECO:0000313" key="7">
    <source>
        <dbReference type="Proteomes" id="UP000001823"/>
    </source>
</evidence>
<dbReference type="GeneID" id="93001594"/>
<reference evidence="6 7" key="1">
    <citation type="journal article" date="2006" name="Genome Res.">
        <title>Skewed genomic variability in strains of the toxigenic bacterial pathogen, Clostridium perfringens.</title>
        <authorList>
            <person name="Myers G.S."/>
            <person name="Rasko D.A."/>
            <person name="Cheung J.K."/>
            <person name="Ravel J."/>
            <person name="Seshadri R."/>
            <person name="Deboy R.T."/>
            <person name="Ren Q."/>
            <person name="Varga J."/>
            <person name="Awad M.M."/>
            <person name="Brinkac L.M."/>
            <person name="Daugherty S.C."/>
            <person name="Haft D.H."/>
            <person name="Dodson R.J."/>
            <person name="Madupu R."/>
            <person name="Nelson W.C."/>
            <person name="Rosovitz M.J."/>
            <person name="Sullivan S.A."/>
            <person name="Khouri H."/>
            <person name="Dimitrov G.I."/>
            <person name="Watkins K.L."/>
            <person name="Mulligan S."/>
            <person name="Benton J."/>
            <person name="Radune D."/>
            <person name="Fisher D.J."/>
            <person name="Atkins H.S."/>
            <person name="Hiscox T."/>
            <person name="Jost B.H."/>
            <person name="Billington S.J."/>
            <person name="Songer J.G."/>
            <person name="McClane B.A."/>
            <person name="Titball R.W."/>
            <person name="Rood J.I."/>
            <person name="Melville S.B."/>
            <person name="Paulsen I.T."/>
        </authorList>
    </citation>
    <scope>NUCLEOTIDE SEQUENCE [LARGE SCALE GENOMIC DNA]</scope>
    <source>
        <strain evidence="7">ATCC 13124 / DSM 756 / JCM 1290 / NCIMB 6125 / NCTC 8237 / S 107 / Type A</strain>
    </source>
</reference>
<dbReference type="GO" id="GO:0047244">
    <property type="term" value="F:N-acetylglucosaminyldiphosphoundecaprenol N-acetyl-beta-D-mannosaminyltransferase activity"/>
    <property type="evidence" value="ECO:0007669"/>
    <property type="project" value="UniProtKB-UniRule"/>
</dbReference>
<dbReference type="AlphaFoldDB" id="A0A0H2YV06"/>
<dbReference type="Pfam" id="PF03808">
    <property type="entry name" value="Glyco_tran_WecG"/>
    <property type="match status" value="1"/>
</dbReference>
<evidence type="ECO:0000256" key="3">
    <source>
        <dbReference type="ARBA" id="ARBA00022944"/>
    </source>
</evidence>
<dbReference type="HAMAP" id="MF_02070">
    <property type="entry name" value="TagA_TarA"/>
    <property type="match status" value="1"/>
</dbReference>
<keyword evidence="4 5" id="KW-0961">Cell wall biogenesis/degradation</keyword>
<comment type="pathway">
    <text evidence="5">Cell wall biogenesis; teichoic acid biosynthesis.</text>
</comment>
<dbReference type="eggNOG" id="COG1922">
    <property type="taxonomic scope" value="Bacteria"/>
</dbReference>
<organism evidence="6 7">
    <name type="scientific">Clostridium perfringens (strain ATCC 13124 / DSM 756 / JCM 1290 / NCIMB 6125 / NCTC 8237 / Type A)</name>
    <dbReference type="NCBI Taxonomy" id="195103"/>
    <lineage>
        <taxon>Bacteria</taxon>
        <taxon>Bacillati</taxon>
        <taxon>Bacillota</taxon>
        <taxon>Clostridia</taxon>
        <taxon>Eubacteriales</taxon>
        <taxon>Clostridiaceae</taxon>
        <taxon>Clostridium</taxon>
    </lineage>
</organism>
<sequence length="238" mass="27082">MYKELLGYKIFSDNKEELLKEIENKKRVNIISGNPEVLYNGIKNEFLRNSFTKEDALIIPDGVGTLLAAKINGIDITEKIAGIEVMNMLLEEARDKNLKVFLLGAKEETLIKCKEKIKESYDGINIVGSNNGFFDLDNCDDLIEKINESKADILFVAMGAPRQEVFIEKYKDKLCCKIFMGVGGSFDVFAGNVNRAPQFMINIGMEWLYRVAKEPWRIKRLGSIPKFLVLSLKERGKR</sequence>
<dbReference type="InterPro" id="IPR034714">
    <property type="entry name" value="TagA_TarA"/>
</dbReference>
<comment type="similarity">
    <text evidence="5">Belongs to the glycosyltransferase 26 family. TagA/TarA subfamily.</text>
</comment>
<evidence type="ECO:0000313" key="6">
    <source>
        <dbReference type="EMBL" id="ABG84975.1"/>
    </source>
</evidence>
<name>A0A0H2YV06_CLOP1</name>
<evidence type="ECO:0000256" key="4">
    <source>
        <dbReference type="ARBA" id="ARBA00023316"/>
    </source>
</evidence>
<dbReference type="GO" id="GO:0071555">
    <property type="term" value="P:cell wall organization"/>
    <property type="evidence" value="ECO:0007669"/>
    <property type="project" value="UniProtKB-KW"/>
</dbReference>
<keyword evidence="3 5" id="KW-0777">Teichoic acid biosynthesis</keyword>
<dbReference type="EMBL" id="CP000246">
    <property type="protein sequence ID" value="ABG84975.1"/>
    <property type="molecule type" value="Genomic_DNA"/>
</dbReference>
<dbReference type="EC" id="2.4.1.187" evidence="5"/>
<keyword evidence="2 5" id="KW-0808">Transferase</keyword>
<dbReference type="NCBIfam" id="TIGR00696">
    <property type="entry name" value="wecG_tagA_cpsF"/>
    <property type="match status" value="1"/>
</dbReference>
<gene>
    <name evidence="6" type="ordered locus">CPF_2125</name>
</gene>
<protein>
    <recommendedName>
        <fullName evidence="5">N-acetylglucosaminyldiphosphoundecaprenol N-acetyl-beta-D-mannosaminyltransferase</fullName>
        <ecNumber evidence="5">2.4.1.187</ecNumber>
    </recommendedName>
    <alternativeName>
        <fullName evidence="5">N-acetylmannosaminyltransferase</fullName>
    </alternativeName>
    <alternativeName>
        <fullName evidence="5">UDP-N-acetylmannosamine transferase</fullName>
    </alternativeName>
    <alternativeName>
        <fullName evidence="5">UDP-N-acetylmannosamine:N-acetylglucosaminyl pyrophosphorylundecaprenol N-acetylmannosaminyltransferase</fullName>
    </alternativeName>
</protein>
<comment type="catalytic activity">
    <reaction evidence="5">
        <text>UDP-N-acetyl-alpha-D-mannosamine + N-acetyl-alpha-D-glucosaminyl-di-trans,octa-cis-undecaprenyl diphosphate = N-acetyl-beta-D-mannosaminyl-(1-&gt;4)-N-acetyl-alpha-D-glucosaminyl di-trans,octa-cis-undecaprenyl diphosphate + UDP + H(+)</text>
        <dbReference type="Rhea" id="RHEA:16053"/>
        <dbReference type="ChEBI" id="CHEBI:15378"/>
        <dbReference type="ChEBI" id="CHEBI:58223"/>
        <dbReference type="ChEBI" id="CHEBI:62959"/>
        <dbReference type="ChEBI" id="CHEBI:68623"/>
        <dbReference type="ChEBI" id="CHEBI:132210"/>
        <dbReference type="EC" id="2.4.1.187"/>
    </reaction>
</comment>
<dbReference type="KEGG" id="cpf:CPF_2125"/>
<dbReference type="RefSeq" id="WP_003481897.1">
    <property type="nucleotide sequence ID" value="NC_008261.1"/>
</dbReference>
<dbReference type="CDD" id="cd06533">
    <property type="entry name" value="Glyco_transf_WecG_TagA"/>
    <property type="match status" value="1"/>
</dbReference>
<keyword evidence="7" id="KW-1185">Reference proteome</keyword>
<accession>A0A0H2YV06</accession>
<evidence type="ECO:0000256" key="1">
    <source>
        <dbReference type="ARBA" id="ARBA00022676"/>
    </source>
</evidence>
<dbReference type="PaxDb" id="195103-CPF_2125"/>
<dbReference type="PANTHER" id="PTHR34136:SF1">
    <property type="entry name" value="UDP-N-ACETYL-D-MANNOSAMINURONIC ACID TRANSFERASE"/>
    <property type="match status" value="1"/>
</dbReference>
<comment type="function">
    <text evidence="5">Catalyzes the conversion of GlcNAc-PP-undecaprenol into ManNAc-GlcNAc-PP-undecaprenol, the first committed lipid intermediate in the de novo synthesis of teichoic acid.</text>
</comment>
<dbReference type="PANTHER" id="PTHR34136">
    <property type="match status" value="1"/>
</dbReference>
<keyword evidence="1 5" id="KW-0328">Glycosyltransferase</keyword>
<evidence type="ECO:0000256" key="2">
    <source>
        <dbReference type="ARBA" id="ARBA00022679"/>
    </source>
</evidence>
<dbReference type="GO" id="GO:0019350">
    <property type="term" value="P:teichoic acid biosynthetic process"/>
    <property type="evidence" value="ECO:0007669"/>
    <property type="project" value="UniProtKB-UniRule"/>
</dbReference>
<evidence type="ECO:0000256" key="5">
    <source>
        <dbReference type="HAMAP-Rule" id="MF_02070"/>
    </source>
</evidence>
<dbReference type="STRING" id="195103.CPF_2125"/>
<dbReference type="InterPro" id="IPR004629">
    <property type="entry name" value="WecG_TagA_CpsF"/>
</dbReference>
<dbReference type="Proteomes" id="UP000001823">
    <property type="component" value="Chromosome"/>
</dbReference>
<dbReference type="HOGENOM" id="CLU_063203_3_1_9"/>
<dbReference type="UniPathway" id="UPA00632"/>